<dbReference type="SMART" id="SM00651">
    <property type="entry name" value="Sm"/>
    <property type="match status" value="1"/>
</dbReference>
<sequence>MVKLVRFLMKLSGETVQIELKNGAVVTGTVAGVDVAMNTHMRAVKLTLKGKPTISLDQMSVRGSNIRYYILPDSLNLDTLLVDLDQPKTRPKRPERPPGAGRARGRGRGRGRGRR</sequence>
<comment type="subcellular location">
    <subcellularLocation>
        <location evidence="1 7">Nucleus</location>
    </subcellularLocation>
</comment>
<evidence type="ECO:0000313" key="11">
    <source>
        <dbReference type="Proteomes" id="UP001465755"/>
    </source>
</evidence>
<name>A0AAW1P189_9CHLO</name>
<keyword evidence="4 7" id="KW-0539">Nucleus</keyword>
<feature type="compositionally biased region" description="Basic residues" evidence="8">
    <location>
        <begin position="103"/>
        <end position="115"/>
    </location>
</feature>
<dbReference type="Pfam" id="PF01423">
    <property type="entry name" value="LSM"/>
    <property type="match status" value="1"/>
</dbReference>
<dbReference type="EMBL" id="JALJOQ010000070">
    <property type="protein sequence ID" value="KAK9802631.1"/>
    <property type="molecule type" value="Genomic_DNA"/>
</dbReference>
<dbReference type="AlphaFoldDB" id="A0AAW1P189"/>
<dbReference type="FunFam" id="2.30.30.100:FF:000008">
    <property type="entry name" value="Small nuclear ribonucleoprotein Sm D1"/>
    <property type="match status" value="1"/>
</dbReference>
<comment type="caution">
    <text evidence="10">The sequence shown here is derived from an EMBL/GenBank/DDBJ whole genome shotgun (WGS) entry which is preliminary data.</text>
</comment>
<dbReference type="PROSITE" id="PS52002">
    <property type="entry name" value="SM"/>
    <property type="match status" value="1"/>
</dbReference>
<dbReference type="SUPFAM" id="SSF50182">
    <property type="entry name" value="Sm-like ribonucleoproteins"/>
    <property type="match status" value="1"/>
</dbReference>
<evidence type="ECO:0000256" key="1">
    <source>
        <dbReference type="ARBA" id="ARBA00004123"/>
    </source>
</evidence>
<dbReference type="PANTHER" id="PTHR23338">
    <property type="entry name" value="SMALL NUCLEAR RIBONUCLEOPROTEIN SM"/>
    <property type="match status" value="1"/>
</dbReference>
<dbReference type="GO" id="GO:0003723">
    <property type="term" value="F:RNA binding"/>
    <property type="evidence" value="ECO:0007669"/>
    <property type="project" value="InterPro"/>
</dbReference>
<keyword evidence="5 7" id="KW-0687">Ribonucleoprotein</keyword>
<dbReference type="Proteomes" id="UP001465755">
    <property type="component" value="Unassembled WGS sequence"/>
</dbReference>
<dbReference type="InterPro" id="IPR027141">
    <property type="entry name" value="LSm4/Sm_D1/D3"/>
</dbReference>
<evidence type="ECO:0000259" key="9">
    <source>
        <dbReference type="PROSITE" id="PS52002"/>
    </source>
</evidence>
<dbReference type="InterPro" id="IPR001163">
    <property type="entry name" value="Sm_dom_euk/arc"/>
</dbReference>
<dbReference type="InterPro" id="IPR010920">
    <property type="entry name" value="LSM_dom_sf"/>
</dbReference>
<keyword evidence="11" id="KW-1185">Reference proteome</keyword>
<keyword evidence="3" id="KW-0677">Repeat</keyword>
<dbReference type="InterPro" id="IPR034102">
    <property type="entry name" value="Sm_D1"/>
</dbReference>
<evidence type="ECO:0000256" key="3">
    <source>
        <dbReference type="ARBA" id="ARBA00022737"/>
    </source>
</evidence>
<evidence type="ECO:0000256" key="4">
    <source>
        <dbReference type="ARBA" id="ARBA00023242"/>
    </source>
</evidence>
<feature type="compositionally biased region" description="Basic and acidic residues" evidence="8">
    <location>
        <begin position="85"/>
        <end position="96"/>
    </location>
</feature>
<organism evidence="10 11">
    <name type="scientific">Symbiochloris irregularis</name>
    <dbReference type="NCBI Taxonomy" id="706552"/>
    <lineage>
        <taxon>Eukaryota</taxon>
        <taxon>Viridiplantae</taxon>
        <taxon>Chlorophyta</taxon>
        <taxon>core chlorophytes</taxon>
        <taxon>Trebouxiophyceae</taxon>
        <taxon>Trebouxiales</taxon>
        <taxon>Trebouxiaceae</taxon>
        <taxon>Symbiochloris</taxon>
    </lineage>
</organism>
<dbReference type="Gene3D" id="2.30.30.100">
    <property type="match status" value="1"/>
</dbReference>
<dbReference type="InterPro" id="IPR047575">
    <property type="entry name" value="Sm"/>
</dbReference>
<accession>A0AAW1P189</accession>
<comment type="function">
    <text evidence="6 7">Involved in splicing regulation. Facilitates post-transcriptional gene silencing (PTGS) by limiting the degradation of transgene aberrant RNAs by the RNA quality control (RQC) machinery, thus favoring their entry into cytoplasmic siRNA bodies where they can trigger PTGS. Does not participate in the production of small RNAs.</text>
</comment>
<evidence type="ECO:0000256" key="7">
    <source>
        <dbReference type="RuleBase" id="RU365054"/>
    </source>
</evidence>
<comment type="similarity">
    <text evidence="2 7">Belongs to the snRNP core protein family.</text>
</comment>
<protein>
    <recommendedName>
        <fullName evidence="7">Small nuclear ribonucleoprotein Sm D1</fullName>
    </recommendedName>
    <alternativeName>
        <fullName evidence="7">snRNP core protein D1</fullName>
    </alternativeName>
</protein>
<dbReference type="GO" id="GO:0000387">
    <property type="term" value="P:spliceosomal snRNP assembly"/>
    <property type="evidence" value="ECO:0007669"/>
    <property type="project" value="UniProtKB-UniRule"/>
</dbReference>
<evidence type="ECO:0000256" key="6">
    <source>
        <dbReference type="ARBA" id="ARBA00054531"/>
    </source>
</evidence>
<dbReference type="GO" id="GO:0031981">
    <property type="term" value="C:nuclear lumen"/>
    <property type="evidence" value="ECO:0007669"/>
    <property type="project" value="UniProtKB-ARBA"/>
</dbReference>
<gene>
    <name evidence="10" type="ORF">WJX73_007513</name>
</gene>
<keyword evidence="7" id="KW-0507">mRNA processing</keyword>
<dbReference type="GO" id="GO:1990904">
    <property type="term" value="C:ribonucleoprotein complex"/>
    <property type="evidence" value="ECO:0007669"/>
    <property type="project" value="UniProtKB-KW"/>
</dbReference>
<evidence type="ECO:0000256" key="2">
    <source>
        <dbReference type="ARBA" id="ARBA00008146"/>
    </source>
</evidence>
<feature type="domain" description="Sm" evidence="9">
    <location>
        <begin position="3"/>
        <end position="75"/>
    </location>
</feature>
<dbReference type="CDD" id="cd01724">
    <property type="entry name" value="Sm_D1"/>
    <property type="match status" value="1"/>
</dbReference>
<dbReference type="GO" id="GO:0035194">
    <property type="term" value="P:regulatory ncRNA-mediated post-transcriptional gene silencing"/>
    <property type="evidence" value="ECO:0007669"/>
    <property type="project" value="UniProtKB-ARBA"/>
</dbReference>
<feature type="region of interest" description="Disordered" evidence="8">
    <location>
        <begin position="83"/>
        <end position="115"/>
    </location>
</feature>
<evidence type="ECO:0000313" key="10">
    <source>
        <dbReference type="EMBL" id="KAK9802631.1"/>
    </source>
</evidence>
<reference evidence="10 11" key="1">
    <citation type="journal article" date="2024" name="Nat. Commun.">
        <title>Phylogenomics reveals the evolutionary origins of lichenization in chlorophyte algae.</title>
        <authorList>
            <person name="Puginier C."/>
            <person name="Libourel C."/>
            <person name="Otte J."/>
            <person name="Skaloud P."/>
            <person name="Haon M."/>
            <person name="Grisel S."/>
            <person name="Petersen M."/>
            <person name="Berrin J.G."/>
            <person name="Delaux P.M."/>
            <person name="Dal Grande F."/>
            <person name="Keller J."/>
        </authorList>
    </citation>
    <scope>NUCLEOTIDE SEQUENCE [LARGE SCALE GENOMIC DNA]</scope>
    <source>
        <strain evidence="10 11">SAG 2036</strain>
    </source>
</reference>
<evidence type="ECO:0000256" key="5">
    <source>
        <dbReference type="ARBA" id="ARBA00023274"/>
    </source>
</evidence>
<keyword evidence="7" id="KW-0508">mRNA splicing</keyword>
<proteinExistence type="inferred from homology"/>
<evidence type="ECO:0000256" key="8">
    <source>
        <dbReference type="SAM" id="MobiDB-lite"/>
    </source>
</evidence>